<evidence type="ECO:0000256" key="2">
    <source>
        <dbReference type="SAM" id="Phobius"/>
    </source>
</evidence>
<dbReference type="AlphaFoldDB" id="A0AA44JAZ9"/>
<keyword evidence="2" id="KW-0472">Membrane</keyword>
<dbReference type="Proteomes" id="UP000702952">
    <property type="component" value="Unassembled WGS sequence"/>
</dbReference>
<reference evidence="3" key="1">
    <citation type="journal article" date="2020" name="Science">
        <title>Unexpected conservation and global transmission of agrobacterial virulence plasmids.</title>
        <authorList>
            <person name="Weisberg A.J."/>
            <person name="Davis E.W. 2nd"/>
            <person name="Tabima J."/>
            <person name="Belcher M.S."/>
            <person name="Miller M."/>
            <person name="Kuo C.H."/>
            <person name="Loper J.E."/>
            <person name="Grunwald N.J."/>
            <person name="Putnam M.L."/>
            <person name="Chang J.H."/>
        </authorList>
    </citation>
    <scope>NUCLEOTIDE SEQUENCE</scope>
    <source>
        <strain evidence="3">17-1853-1a</strain>
    </source>
</reference>
<protein>
    <submittedName>
        <fullName evidence="3">Uncharacterized protein</fullName>
    </submittedName>
</protein>
<proteinExistence type="predicted"/>
<evidence type="ECO:0000313" key="3">
    <source>
        <dbReference type="EMBL" id="NTC30117.1"/>
    </source>
</evidence>
<dbReference type="RefSeq" id="WP_065659171.1">
    <property type="nucleotide sequence ID" value="NZ_CP123838.1"/>
</dbReference>
<name>A0AA44JAZ9_AGRTU</name>
<gene>
    <name evidence="3" type="ORF">G6M46_18445</name>
</gene>
<accession>A0AA44JAZ9</accession>
<feature type="transmembrane region" description="Helical" evidence="2">
    <location>
        <begin position="117"/>
        <end position="134"/>
    </location>
</feature>
<keyword evidence="2" id="KW-0812">Transmembrane</keyword>
<sequence length="214" mass="23905">MNQIALVYVAIIFLFASAVDADAKRFRFFAVPGFSRGETIDRVYDLPNQTTFVVEGKFFDLGYLNSSSGDAYVLYNGDQYVKLDEVGLKGISSMLGFDPTVEDRKKRAAASETAEPIGRLIGGFVLLVGLFVLLRRGIRWYYRSGSRNARLEREDIEAVVELPEPRPPTIRQQRAPVTQDYTPALNEVAPPTRRPEAAPNRAGMAVRPFGRRNA</sequence>
<evidence type="ECO:0000256" key="1">
    <source>
        <dbReference type="SAM" id="MobiDB-lite"/>
    </source>
</evidence>
<organism evidence="3 4">
    <name type="scientific">Agrobacterium tumefaciens</name>
    <dbReference type="NCBI Taxonomy" id="358"/>
    <lineage>
        <taxon>Bacteria</taxon>
        <taxon>Pseudomonadati</taxon>
        <taxon>Pseudomonadota</taxon>
        <taxon>Alphaproteobacteria</taxon>
        <taxon>Hyphomicrobiales</taxon>
        <taxon>Rhizobiaceae</taxon>
        <taxon>Rhizobium/Agrobacterium group</taxon>
        <taxon>Agrobacterium</taxon>
        <taxon>Agrobacterium tumefaciens complex</taxon>
    </lineage>
</organism>
<dbReference type="EMBL" id="JAAMAY010000030">
    <property type="protein sequence ID" value="NTC30117.1"/>
    <property type="molecule type" value="Genomic_DNA"/>
</dbReference>
<comment type="caution">
    <text evidence="3">The sequence shown here is derived from an EMBL/GenBank/DDBJ whole genome shotgun (WGS) entry which is preliminary data.</text>
</comment>
<evidence type="ECO:0000313" key="4">
    <source>
        <dbReference type="Proteomes" id="UP000702952"/>
    </source>
</evidence>
<keyword evidence="2" id="KW-1133">Transmembrane helix</keyword>
<feature type="region of interest" description="Disordered" evidence="1">
    <location>
        <begin position="175"/>
        <end position="214"/>
    </location>
</feature>